<organism evidence="1 2">
    <name type="scientific">Stackebrandtia albiflava</name>
    <dbReference type="NCBI Taxonomy" id="406432"/>
    <lineage>
        <taxon>Bacteria</taxon>
        <taxon>Bacillati</taxon>
        <taxon>Actinomycetota</taxon>
        <taxon>Actinomycetes</taxon>
        <taxon>Glycomycetales</taxon>
        <taxon>Glycomycetaceae</taxon>
        <taxon>Stackebrandtia</taxon>
    </lineage>
</organism>
<evidence type="ECO:0000313" key="2">
    <source>
        <dbReference type="Proteomes" id="UP000321617"/>
    </source>
</evidence>
<keyword evidence="2" id="KW-1185">Reference proteome</keyword>
<sequence>MSHEPIDLGHFDLDGSRWYVTTSSVPDMVRIYSRGMLVATVSRYLNVVRGSWGAPYVERSKEWRGAREAAAMRVWDEFRRRGDHRGRR</sequence>
<accession>A0A562V3U3</accession>
<gene>
    <name evidence="1" type="ORF">LX16_3314</name>
</gene>
<protein>
    <submittedName>
        <fullName evidence="1">Uncharacterized protein</fullName>
    </submittedName>
</protein>
<comment type="caution">
    <text evidence="1">The sequence shown here is derived from an EMBL/GenBank/DDBJ whole genome shotgun (WGS) entry which is preliminary data.</text>
</comment>
<evidence type="ECO:0000313" key="1">
    <source>
        <dbReference type="EMBL" id="TWJ12554.1"/>
    </source>
</evidence>
<reference evidence="1 2" key="1">
    <citation type="journal article" date="2013" name="Stand. Genomic Sci.">
        <title>Genomic Encyclopedia of Type Strains, Phase I: The one thousand microbial genomes (KMG-I) project.</title>
        <authorList>
            <person name="Kyrpides N.C."/>
            <person name="Woyke T."/>
            <person name="Eisen J.A."/>
            <person name="Garrity G."/>
            <person name="Lilburn T.G."/>
            <person name="Beck B.J."/>
            <person name="Whitman W.B."/>
            <person name="Hugenholtz P."/>
            <person name="Klenk H.P."/>
        </authorList>
    </citation>
    <scope>NUCLEOTIDE SEQUENCE [LARGE SCALE GENOMIC DNA]</scope>
    <source>
        <strain evidence="1 2">DSM 45044</strain>
    </source>
</reference>
<dbReference type="AlphaFoldDB" id="A0A562V3U3"/>
<dbReference type="EMBL" id="VLLL01000006">
    <property type="protein sequence ID" value="TWJ12554.1"/>
    <property type="molecule type" value="Genomic_DNA"/>
</dbReference>
<proteinExistence type="predicted"/>
<dbReference type="Proteomes" id="UP000321617">
    <property type="component" value="Unassembled WGS sequence"/>
</dbReference>
<dbReference type="RefSeq" id="WP_147139774.1">
    <property type="nucleotide sequence ID" value="NZ_BAABIJ010000002.1"/>
</dbReference>
<name>A0A562V3U3_9ACTN</name>